<keyword evidence="5" id="KW-0488">Methylation</keyword>
<keyword evidence="4" id="KW-1003">Cell membrane</keyword>
<evidence type="ECO:0000256" key="3">
    <source>
        <dbReference type="ARBA" id="ARBA00021539"/>
    </source>
</evidence>
<dbReference type="InterPro" id="IPR012902">
    <property type="entry name" value="N_methyl_site"/>
</dbReference>
<dbReference type="EMBL" id="CP046056">
    <property type="protein sequence ID" value="QQD24198.1"/>
    <property type="molecule type" value="Genomic_DNA"/>
</dbReference>
<dbReference type="Pfam" id="PF07963">
    <property type="entry name" value="N_methyl"/>
    <property type="match status" value="1"/>
</dbReference>
<evidence type="ECO:0000256" key="1">
    <source>
        <dbReference type="ARBA" id="ARBA00004377"/>
    </source>
</evidence>
<proteinExistence type="inferred from homology"/>
<evidence type="ECO:0000256" key="5">
    <source>
        <dbReference type="ARBA" id="ARBA00022481"/>
    </source>
</evidence>
<name>A0A9X7UWH5_9GAMM</name>
<dbReference type="Gene3D" id="3.10.610.10">
    <property type="entry name" value="GSPII I/J protein-like"/>
    <property type="match status" value="1"/>
</dbReference>
<organism evidence="10 11">
    <name type="scientific">Venatoribacter cucullus</name>
    <dbReference type="NCBI Taxonomy" id="2661630"/>
    <lineage>
        <taxon>Bacteria</taxon>
        <taxon>Pseudomonadati</taxon>
        <taxon>Pseudomonadota</taxon>
        <taxon>Gammaproteobacteria</taxon>
        <taxon>Oceanospirillales</taxon>
        <taxon>Oceanospirillaceae</taxon>
        <taxon>Venatoribacter</taxon>
    </lineage>
</organism>
<sequence>MRTRGFTLLEVLVAVGITAMIGVGSAQLLANIIDSRRITDIRAEQLASLQRFNMVVSRDIEQIINRGIRDQYGDLQPALLLNNGDYLLEFTRSGWRNSPFAERPRSELQRVAYRTESLDSDVCAGARARLESWGVLDAQGECLVRYFWPVLDRASTSEPLAQVILEQVDRFEVDVLAGTAGAGDGLSTPARDKYSSWPPLQTDTTQMAPLALRWRITLPQLGDIERLWLLAWAEDV</sequence>
<protein>
    <recommendedName>
        <fullName evidence="3">Type II secretion system protein J</fullName>
    </recommendedName>
</protein>
<dbReference type="RefSeq" id="WP_228344235.1">
    <property type="nucleotide sequence ID" value="NZ_CP046056.1"/>
</dbReference>
<dbReference type="InterPro" id="IPR051621">
    <property type="entry name" value="T2SS_protein_J"/>
</dbReference>
<evidence type="ECO:0000256" key="2">
    <source>
        <dbReference type="ARBA" id="ARBA00011084"/>
    </source>
</evidence>
<dbReference type="Proteomes" id="UP000596074">
    <property type="component" value="Chromosome"/>
</dbReference>
<keyword evidence="7" id="KW-0812">Transmembrane</keyword>
<gene>
    <name evidence="10" type="primary">gspJ</name>
    <name evidence="10" type="ORF">GJQ55_06780</name>
</gene>
<dbReference type="AlphaFoldDB" id="A0A9X7UWH5"/>
<evidence type="ECO:0000256" key="9">
    <source>
        <dbReference type="ARBA" id="ARBA00023136"/>
    </source>
</evidence>
<evidence type="ECO:0000313" key="11">
    <source>
        <dbReference type="Proteomes" id="UP000596074"/>
    </source>
</evidence>
<keyword evidence="6" id="KW-0997">Cell inner membrane</keyword>
<dbReference type="PANTHER" id="PTHR39583:SF2">
    <property type="entry name" value="TYPE II SECRETION SYSTEM PROTEIN J"/>
    <property type="match status" value="1"/>
</dbReference>
<evidence type="ECO:0000256" key="6">
    <source>
        <dbReference type="ARBA" id="ARBA00022519"/>
    </source>
</evidence>
<dbReference type="KEGG" id="vcw:GJQ55_06780"/>
<evidence type="ECO:0000256" key="8">
    <source>
        <dbReference type="ARBA" id="ARBA00022989"/>
    </source>
</evidence>
<evidence type="ECO:0000256" key="7">
    <source>
        <dbReference type="ARBA" id="ARBA00022692"/>
    </source>
</evidence>
<dbReference type="NCBIfam" id="TIGR02532">
    <property type="entry name" value="IV_pilin_GFxxxE"/>
    <property type="match status" value="1"/>
</dbReference>
<evidence type="ECO:0000256" key="4">
    <source>
        <dbReference type="ARBA" id="ARBA00022475"/>
    </source>
</evidence>
<dbReference type="NCBIfam" id="TIGR01711">
    <property type="entry name" value="gspJ"/>
    <property type="match status" value="1"/>
</dbReference>
<dbReference type="PANTHER" id="PTHR39583">
    <property type="entry name" value="TYPE II SECRETION SYSTEM PROTEIN J-RELATED"/>
    <property type="match status" value="1"/>
</dbReference>
<evidence type="ECO:0000313" key="10">
    <source>
        <dbReference type="EMBL" id="QQD24198.1"/>
    </source>
</evidence>
<reference evidence="10 11" key="1">
    <citation type="submission" date="2019-11" db="EMBL/GenBank/DDBJ databases">
        <title>Venatorbacter sp. nov. a predator of Campylobacter and other Gram-negative bacteria.</title>
        <authorList>
            <person name="Saeedi A."/>
            <person name="Cummings N.J."/>
            <person name="Connerton I.F."/>
            <person name="Connerton P.L."/>
        </authorList>
    </citation>
    <scope>NUCLEOTIDE SEQUENCE [LARGE SCALE GENOMIC DNA]</scope>
    <source>
        <strain evidence="10">XL5</strain>
    </source>
</reference>
<accession>A0A9X7UWH5</accession>
<dbReference type="InterPro" id="IPR010055">
    <property type="entry name" value="T2SS_protein-GspJ"/>
</dbReference>
<dbReference type="GO" id="GO:0015627">
    <property type="term" value="C:type II protein secretion system complex"/>
    <property type="evidence" value="ECO:0007669"/>
    <property type="project" value="InterPro"/>
</dbReference>
<keyword evidence="9" id="KW-0472">Membrane</keyword>
<keyword evidence="8" id="KW-1133">Transmembrane helix</keyword>
<comment type="subcellular location">
    <subcellularLocation>
        <location evidence="1">Cell inner membrane</location>
        <topology evidence="1">Single-pass membrane protein</topology>
    </subcellularLocation>
</comment>
<dbReference type="InterPro" id="IPR045584">
    <property type="entry name" value="Pilin-like"/>
</dbReference>
<keyword evidence="11" id="KW-1185">Reference proteome</keyword>
<dbReference type="SUPFAM" id="SSF54523">
    <property type="entry name" value="Pili subunits"/>
    <property type="match status" value="1"/>
</dbReference>
<comment type="similarity">
    <text evidence="2">Belongs to the GSP J family.</text>
</comment>
<dbReference type="GO" id="GO:0015628">
    <property type="term" value="P:protein secretion by the type II secretion system"/>
    <property type="evidence" value="ECO:0007669"/>
    <property type="project" value="InterPro"/>
</dbReference>
<dbReference type="Pfam" id="PF11612">
    <property type="entry name" value="T2SSJ"/>
    <property type="match status" value="1"/>
</dbReference>
<dbReference type="GO" id="GO:0005886">
    <property type="term" value="C:plasma membrane"/>
    <property type="evidence" value="ECO:0007669"/>
    <property type="project" value="UniProtKB-SubCell"/>
</dbReference>